<accession>F7XQ10</accession>
<keyword evidence="3" id="KW-1185">Reference proteome</keyword>
<organism evidence="2 3">
    <name type="scientific">Methanosalsum zhilinae (strain DSM 4017 / NBRC 107636 / OCM 62 / WeN5)</name>
    <name type="common">Methanohalophilus zhilinae</name>
    <dbReference type="NCBI Taxonomy" id="679901"/>
    <lineage>
        <taxon>Archaea</taxon>
        <taxon>Methanobacteriati</taxon>
        <taxon>Methanobacteriota</taxon>
        <taxon>Stenosarchaea group</taxon>
        <taxon>Methanomicrobia</taxon>
        <taxon>Methanosarcinales</taxon>
        <taxon>Methanosarcinaceae</taxon>
        <taxon>Methanosalsum</taxon>
    </lineage>
</organism>
<evidence type="ECO:0000259" key="1">
    <source>
        <dbReference type="Pfam" id="PF00462"/>
    </source>
</evidence>
<dbReference type="AlphaFoldDB" id="F7XQ10"/>
<reference evidence="2" key="1">
    <citation type="submission" date="2010-07" db="EMBL/GenBank/DDBJ databases">
        <title>The complete genome of Methanosalsum zhilinae DSM 4017.</title>
        <authorList>
            <consortium name="US DOE Joint Genome Institute (JGI-PGF)"/>
            <person name="Lucas S."/>
            <person name="Copeland A."/>
            <person name="Lapidus A."/>
            <person name="Glavina del Rio T."/>
            <person name="Dalin E."/>
            <person name="Tice H."/>
            <person name="Bruce D."/>
            <person name="Goodwin L."/>
            <person name="Pitluck S."/>
            <person name="Kyrpides N."/>
            <person name="Mavromatis K."/>
            <person name="Ovchinnikova G."/>
            <person name="Daligault H."/>
            <person name="Detter J.C."/>
            <person name="Han C."/>
            <person name="Tapia R."/>
            <person name="Larimer F."/>
            <person name="Land M."/>
            <person name="Hauser L."/>
            <person name="Markowitz V."/>
            <person name="Cheng J.-F."/>
            <person name="Hugenholtz P."/>
            <person name="Woyke T."/>
            <person name="Wu D."/>
            <person name="Spring S."/>
            <person name="Schueler E."/>
            <person name="Brambilla E."/>
            <person name="Klenk H.-P."/>
            <person name="Eisen J.A."/>
        </authorList>
    </citation>
    <scope>NUCLEOTIDE SEQUENCE</scope>
    <source>
        <strain evidence="2">DSM 4017</strain>
    </source>
</reference>
<protein>
    <submittedName>
        <fullName evidence="2">Glutaredoxin</fullName>
    </submittedName>
</protein>
<dbReference type="InterPro" id="IPR002109">
    <property type="entry name" value="Glutaredoxin"/>
</dbReference>
<dbReference type="KEGG" id="mzh:Mzhil_1703"/>
<evidence type="ECO:0000313" key="2">
    <source>
        <dbReference type="EMBL" id="AEH61538.1"/>
    </source>
</evidence>
<gene>
    <name evidence="2" type="ordered locus">Mzhil_1703</name>
</gene>
<dbReference type="PROSITE" id="PS51354">
    <property type="entry name" value="GLUTAREDOXIN_2"/>
    <property type="match status" value="1"/>
</dbReference>
<dbReference type="STRING" id="679901.Mzhil_1703"/>
<dbReference type="HOGENOM" id="CLU_188843_0_0_2"/>
<evidence type="ECO:0000313" key="3">
    <source>
        <dbReference type="Proteomes" id="UP000006622"/>
    </source>
</evidence>
<dbReference type="GeneID" id="10823344"/>
<dbReference type="Pfam" id="PF00462">
    <property type="entry name" value="Glutaredoxin"/>
    <property type="match status" value="1"/>
</dbReference>
<dbReference type="OrthoDB" id="197796at2157"/>
<dbReference type="Proteomes" id="UP000006622">
    <property type="component" value="Chromosome"/>
</dbReference>
<dbReference type="RefSeq" id="WP_013898974.1">
    <property type="nucleotide sequence ID" value="NC_015676.1"/>
</dbReference>
<dbReference type="Gene3D" id="3.40.30.10">
    <property type="entry name" value="Glutaredoxin"/>
    <property type="match status" value="1"/>
</dbReference>
<dbReference type="EMBL" id="CP002101">
    <property type="protein sequence ID" value="AEH61538.1"/>
    <property type="molecule type" value="Genomic_DNA"/>
</dbReference>
<name>F7XQ10_METZD</name>
<dbReference type="InterPro" id="IPR036249">
    <property type="entry name" value="Thioredoxin-like_sf"/>
</dbReference>
<feature type="domain" description="Glutaredoxin" evidence="1">
    <location>
        <begin position="4"/>
        <end position="62"/>
    </location>
</feature>
<sequence length="85" mass="9564">MEQITIYTTQICPKCDKLKTVMKKNDIPFKEADMSSPESLTELRINGVFTVTAPVLQVGDTFLTYEELFKGETLNMDAISSILDL</sequence>
<dbReference type="SUPFAM" id="SSF52833">
    <property type="entry name" value="Thioredoxin-like"/>
    <property type="match status" value="1"/>
</dbReference>
<proteinExistence type="predicted"/>